<dbReference type="InterPro" id="IPR027796">
    <property type="entry name" value="OTT_1508_deam-like"/>
</dbReference>
<dbReference type="AlphaFoldDB" id="A0A4S4LVE0"/>
<accession>A0A4S4LVE0</accession>
<gene>
    <name evidence="1" type="ORF">EW146_g4146</name>
</gene>
<organism evidence="1 2">
    <name type="scientific">Bondarzewia mesenterica</name>
    <dbReference type="NCBI Taxonomy" id="1095465"/>
    <lineage>
        <taxon>Eukaryota</taxon>
        <taxon>Fungi</taxon>
        <taxon>Dikarya</taxon>
        <taxon>Basidiomycota</taxon>
        <taxon>Agaricomycotina</taxon>
        <taxon>Agaricomycetes</taxon>
        <taxon>Russulales</taxon>
        <taxon>Bondarzewiaceae</taxon>
        <taxon>Bondarzewia</taxon>
    </lineage>
</organism>
<dbReference type="EMBL" id="SGPL01000155">
    <property type="protein sequence ID" value="THH16489.1"/>
    <property type="molecule type" value="Genomic_DNA"/>
</dbReference>
<comment type="caution">
    <text evidence="1">The sequence shown here is derived from an EMBL/GenBank/DDBJ whole genome shotgun (WGS) entry which is preliminary data.</text>
</comment>
<sequence>MGSRSVTGRVERVEEEEMGRLKELWDVLERIVWSRFFQDIEKSPENFSGAGDAEAVREYVLLKKVRRRMWRVLRYRTVPVRFVEKILPQLKDALEMCGEDGITGMQRFLDGSGGICVCWVPSDAPLDTVVRFNPQSGAVRKHAWSLVASYGTAGERGLNASVGAFLDGLDMCLLDNEDSVCPRVHCELRLVAYLVEHGIAVYKDTIGASKLLCWACYIFVEELRAVLPQRRWRVSGTSGKAREDWGFVSSGSVSALEDAVERVRVRVRGKLREVLVDR</sequence>
<dbReference type="Pfam" id="PF14441">
    <property type="entry name" value="OTT_1508_deam"/>
    <property type="match status" value="1"/>
</dbReference>
<evidence type="ECO:0000313" key="2">
    <source>
        <dbReference type="Proteomes" id="UP000310158"/>
    </source>
</evidence>
<name>A0A4S4LVE0_9AGAM</name>
<reference evidence="1 2" key="1">
    <citation type="submission" date="2019-02" db="EMBL/GenBank/DDBJ databases">
        <title>Genome sequencing of the rare red list fungi Bondarzewia mesenterica.</title>
        <authorList>
            <person name="Buettner E."/>
            <person name="Kellner H."/>
        </authorList>
    </citation>
    <scope>NUCLEOTIDE SEQUENCE [LARGE SCALE GENOMIC DNA]</scope>
    <source>
        <strain evidence="1 2">DSM 108281</strain>
    </source>
</reference>
<dbReference type="OrthoDB" id="2867883at2759"/>
<dbReference type="Proteomes" id="UP000310158">
    <property type="component" value="Unassembled WGS sequence"/>
</dbReference>
<keyword evidence="2" id="KW-1185">Reference proteome</keyword>
<protein>
    <submittedName>
        <fullName evidence="1">Uncharacterized protein</fullName>
    </submittedName>
</protein>
<proteinExistence type="predicted"/>
<evidence type="ECO:0000313" key="1">
    <source>
        <dbReference type="EMBL" id="THH16489.1"/>
    </source>
</evidence>